<dbReference type="InterPro" id="IPR003789">
    <property type="entry name" value="Asn/Gln_tRNA_amidoTrase-B-like"/>
</dbReference>
<name>A0A3B1BLN6_9ZZZZ</name>
<organism evidence="1">
    <name type="scientific">hydrothermal vent metagenome</name>
    <dbReference type="NCBI Taxonomy" id="652676"/>
    <lineage>
        <taxon>unclassified sequences</taxon>
        <taxon>metagenomes</taxon>
        <taxon>ecological metagenomes</taxon>
    </lineage>
</organism>
<dbReference type="PANTHER" id="PTHR28055">
    <property type="entry name" value="ALTERED INHERITANCE OF MITOCHONDRIA PROTEIN 41, MITOCHONDRIAL"/>
    <property type="match status" value="1"/>
</dbReference>
<dbReference type="Gene3D" id="1.10.10.410">
    <property type="match status" value="1"/>
</dbReference>
<gene>
    <name evidence="1" type="ORF">MNBD_NITROSPINAE04-770</name>
</gene>
<dbReference type="InterPro" id="IPR019004">
    <property type="entry name" value="YqeY/Aim41"/>
</dbReference>
<dbReference type="SUPFAM" id="SSF89095">
    <property type="entry name" value="GatB/YqeY motif"/>
    <property type="match status" value="1"/>
</dbReference>
<dbReference type="Pfam" id="PF09424">
    <property type="entry name" value="YqeY"/>
    <property type="match status" value="1"/>
</dbReference>
<dbReference type="EMBL" id="UOGA01000149">
    <property type="protein sequence ID" value="VAX19246.1"/>
    <property type="molecule type" value="Genomic_DNA"/>
</dbReference>
<sequence>MSLKERLSDEMKSAMKNKEKLSLSTIRMVISAVKNKEIEKGGELDDSEVEELIVKAVKQRRDSAEQYRNGDRIELAEKEEAEIVILKAYLPQQMGEAQIRGLVRAAVEEAGATSIKEMGKVMGLLMPKVKGKADGSTVNKIVKEILGA</sequence>
<reference evidence="1" key="1">
    <citation type="submission" date="2018-06" db="EMBL/GenBank/DDBJ databases">
        <authorList>
            <person name="Zhirakovskaya E."/>
        </authorList>
    </citation>
    <scope>NUCLEOTIDE SEQUENCE</scope>
</reference>
<dbReference type="Gene3D" id="1.10.1510.10">
    <property type="entry name" value="Uncharacterised protein YqeY/AIM41 PF09424, N-terminal domain"/>
    <property type="match status" value="1"/>
</dbReference>
<dbReference type="GO" id="GO:0016884">
    <property type="term" value="F:carbon-nitrogen ligase activity, with glutamine as amido-N-donor"/>
    <property type="evidence" value="ECO:0007669"/>
    <property type="project" value="InterPro"/>
</dbReference>
<dbReference type="AlphaFoldDB" id="A0A3B1BLN6"/>
<dbReference type="InterPro" id="IPR023168">
    <property type="entry name" value="GatB_Yqey_C_2"/>
</dbReference>
<accession>A0A3B1BLN6</accession>
<protein>
    <submittedName>
        <fullName evidence="1">Transamidase GatB domain protein</fullName>
    </submittedName>
</protein>
<dbReference type="PANTHER" id="PTHR28055:SF1">
    <property type="entry name" value="ALTERED INHERITANCE OF MITOCHONDRIA PROTEIN 41, MITOCHONDRIAL"/>
    <property type="match status" value="1"/>
</dbReference>
<evidence type="ECO:0000313" key="1">
    <source>
        <dbReference type="EMBL" id="VAX19246.1"/>
    </source>
</evidence>
<proteinExistence type="predicted"/>
<dbReference type="InterPro" id="IPR042184">
    <property type="entry name" value="YqeY/Aim41_N"/>
</dbReference>